<reference evidence="3" key="1">
    <citation type="submission" date="2022-09" db="EMBL/GenBank/DDBJ databases">
        <title>Genomics-driven discovery of benzoxazole alkaloids from the marine-derived Micromonospora sp. SCSIO 07395.</title>
        <authorList>
            <person name="Cheng Z.Q."/>
            <person name="Zhu Y.G."/>
        </authorList>
    </citation>
    <scope>NUCLEOTIDE SEQUENCE</scope>
    <source>
        <strain evidence="3">SCSIO 07395</strain>
    </source>
</reference>
<evidence type="ECO:0000313" key="3">
    <source>
        <dbReference type="EMBL" id="WAP33719.1"/>
    </source>
</evidence>
<accession>A0A9E9J4I9</accession>
<evidence type="ECO:0000256" key="2">
    <source>
        <dbReference type="RuleBase" id="RU003452"/>
    </source>
</evidence>
<sequence>MGISLAPAPSPPAGAVDPEAVAAAYLARIGATRPAEGDPAALRELHRAHLVAVPYNTLAIHLGEEVTLDEAELLHNIVQRRRGGLCYELNGAFALLLESLGYRVELLPAQVYAAGRFNLPYSHIVLRVRDAEGGLWLADVGFGRHSVYPLALGTAEDQADPGGRFRLVETGEGDLDVLRAGRPVYRVDQRARPLADFEAACWWIATSPRSPYARAPICSRLTPEGGRVTLAGRNLTLTTPQGGRTRRDLSPEEVLPAYREHFGLDLPREPGHRPD</sequence>
<dbReference type="SUPFAM" id="SSF54001">
    <property type="entry name" value="Cysteine proteinases"/>
    <property type="match status" value="1"/>
</dbReference>
<dbReference type="PRINTS" id="PR01543">
    <property type="entry name" value="ANATRNSFRASE"/>
</dbReference>
<dbReference type="EMBL" id="OP432093">
    <property type="protein sequence ID" value="WAP33719.1"/>
    <property type="molecule type" value="Genomic_DNA"/>
</dbReference>
<dbReference type="Gene3D" id="3.30.2140.10">
    <property type="entry name" value="Arylamine N-acetyltransferase"/>
    <property type="match status" value="1"/>
</dbReference>
<evidence type="ECO:0000256" key="1">
    <source>
        <dbReference type="ARBA" id="ARBA00006547"/>
    </source>
</evidence>
<organism evidence="3">
    <name type="scientific">Micromonospora sp. SCSIO 07395</name>
    <dbReference type="NCBI Taxonomy" id="2998119"/>
    <lineage>
        <taxon>Bacteria</taxon>
        <taxon>Bacillati</taxon>
        <taxon>Actinomycetota</taxon>
        <taxon>Actinomycetes</taxon>
        <taxon>Micromonosporales</taxon>
        <taxon>Micromonosporaceae</taxon>
        <taxon>Micromonospora</taxon>
    </lineage>
</organism>
<dbReference type="PANTHER" id="PTHR11786">
    <property type="entry name" value="N-HYDROXYARYLAMINE O-ACETYLTRANSFERASE"/>
    <property type="match status" value="1"/>
</dbReference>
<comment type="similarity">
    <text evidence="1 2">Belongs to the arylamine N-acetyltransferase family.</text>
</comment>
<name>A0A9E9J4I9_9ACTN</name>
<dbReference type="InterPro" id="IPR038765">
    <property type="entry name" value="Papain-like_cys_pep_sf"/>
</dbReference>
<protein>
    <submittedName>
        <fullName evidence="3">Orf2</fullName>
    </submittedName>
</protein>
<proteinExistence type="inferred from homology"/>
<dbReference type="AlphaFoldDB" id="A0A9E9J4I9"/>
<dbReference type="InterPro" id="IPR001447">
    <property type="entry name" value="Arylamine_N-AcTrfase"/>
</dbReference>
<dbReference type="GO" id="GO:0016407">
    <property type="term" value="F:acetyltransferase activity"/>
    <property type="evidence" value="ECO:0007669"/>
    <property type="project" value="InterPro"/>
</dbReference>
<dbReference type="PANTHER" id="PTHR11786:SF0">
    <property type="entry name" value="ARYLAMINE N-ACETYLTRANSFERASE 4-RELATED"/>
    <property type="match status" value="1"/>
</dbReference>
<dbReference type="Pfam" id="PF00797">
    <property type="entry name" value="Acetyltransf_2"/>
    <property type="match status" value="1"/>
</dbReference>
<dbReference type="Gene3D" id="2.40.128.150">
    <property type="entry name" value="Cysteine proteinases"/>
    <property type="match status" value="1"/>
</dbReference>